<protein>
    <submittedName>
        <fullName evidence="2">Uncharacterized protein</fullName>
    </submittedName>
</protein>
<sequence>MTFGHAQIIKVLKWAGLTLAALLILCFWYLGAAWLSEKLASGGRPQLADAATPATYLCQAPFHTDIAIPLYDPLFDWSEELKDELPAWLPPNTYVLFGWGDSVFFTRVLQPEDMTAGRVLSALAGMNDTAVRIVPVDGGSVDEFCEPIPVDNEGRGAIIDHIRDTFERDSDGQFSVIPTPVPGEILVHATGRYSMFNTCNQWTAAALGKAGLPRSLFAPFAWNVTSPLRKAEETRTEEVTLVE</sequence>
<reference evidence="2 3" key="1">
    <citation type="submission" date="2013-04" db="EMBL/GenBank/DDBJ databases">
        <title>Hyphomonas hirschiana VP5 Genome Sequencing.</title>
        <authorList>
            <person name="Lai Q."/>
            <person name="Shao Z."/>
        </authorList>
    </citation>
    <scope>NUCLEOTIDE SEQUENCE [LARGE SCALE GENOMIC DNA]</scope>
    <source>
        <strain evidence="2 3">VP5</strain>
    </source>
</reference>
<keyword evidence="1" id="KW-0472">Membrane</keyword>
<dbReference type="RefSeq" id="WP_011645414.1">
    <property type="nucleotide sequence ID" value="NZ_ARYI01000003.1"/>
</dbReference>
<dbReference type="AlphaFoldDB" id="A0A059FYA1"/>
<dbReference type="InterPro" id="IPR011727">
    <property type="entry name" value="CHP02117"/>
</dbReference>
<evidence type="ECO:0000313" key="3">
    <source>
        <dbReference type="Proteomes" id="UP000025061"/>
    </source>
</evidence>
<gene>
    <name evidence="2" type="ORF">HHI_05305</name>
</gene>
<evidence type="ECO:0000313" key="2">
    <source>
        <dbReference type="EMBL" id="KCZ95547.1"/>
    </source>
</evidence>
<dbReference type="EMBL" id="ARYI01000003">
    <property type="protein sequence ID" value="KCZ95547.1"/>
    <property type="molecule type" value="Genomic_DNA"/>
</dbReference>
<feature type="transmembrane region" description="Helical" evidence="1">
    <location>
        <begin position="12"/>
        <end position="35"/>
    </location>
</feature>
<proteinExistence type="predicted"/>
<organism evidence="2 3">
    <name type="scientific">Hyphomonas hirschiana VP5</name>
    <dbReference type="NCBI Taxonomy" id="1280951"/>
    <lineage>
        <taxon>Bacteria</taxon>
        <taxon>Pseudomonadati</taxon>
        <taxon>Pseudomonadota</taxon>
        <taxon>Alphaproteobacteria</taxon>
        <taxon>Hyphomonadales</taxon>
        <taxon>Hyphomonadaceae</taxon>
        <taxon>Hyphomonas</taxon>
    </lineage>
</organism>
<evidence type="ECO:0000256" key="1">
    <source>
        <dbReference type="SAM" id="Phobius"/>
    </source>
</evidence>
<dbReference type="Proteomes" id="UP000025061">
    <property type="component" value="Unassembled WGS sequence"/>
</dbReference>
<dbReference type="Pfam" id="PF09601">
    <property type="entry name" value="DUF2459"/>
    <property type="match status" value="1"/>
</dbReference>
<name>A0A059FYA1_9PROT</name>
<accession>A0A059FYA1</accession>
<comment type="caution">
    <text evidence="2">The sequence shown here is derived from an EMBL/GenBank/DDBJ whole genome shotgun (WGS) entry which is preliminary data.</text>
</comment>
<keyword evidence="3" id="KW-1185">Reference proteome</keyword>
<dbReference type="PATRIC" id="fig|1280951.3.peg.1074"/>
<keyword evidence="1" id="KW-0812">Transmembrane</keyword>
<keyword evidence="1" id="KW-1133">Transmembrane helix</keyword>